<name>A0A8S5LEP8_9CAUD</name>
<organism evidence="1">
    <name type="scientific">Podoviridae sp. ct4s49</name>
    <dbReference type="NCBI Taxonomy" id="2823555"/>
    <lineage>
        <taxon>Viruses</taxon>
        <taxon>Duplodnaviria</taxon>
        <taxon>Heunggongvirae</taxon>
        <taxon>Uroviricota</taxon>
        <taxon>Caudoviricetes</taxon>
    </lineage>
</organism>
<accession>A0A8S5LEP8</accession>
<dbReference type="InterPro" id="IPR007933">
    <property type="entry name" value="Transcrpt_activ_CII"/>
</dbReference>
<sequence length="102" mass="11143">MARNKTAKEMTALEIESVILKAIDLSDLDDIGETVGIGGSAISKWKTEGDPTKLTKFSRLLFAVGLKVVPQEQVYVDIEHLETVFDLAGKGLLAEKERILGQ</sequence>
<reference evidence="1" key="1">
    <citation type="journal article" date="2021" name="Proc. Natl. Acad. Sci. U.S.A.">
        <title>A Catalog of Tens of Thousands of Viruses from Human Metagenomes Reveals Hidden Associations with Chronic Diseases.</title>
        <authorList>
            <person name="Tisza M.J."/>
            <person name="Buck C.B."/>
        </authorList>
    </citation>
    <scope>NUCLEOTIDE SEQUENCE</scope>
    <source>
        <strain evidence="1">Ct4s49</strain>
    </source>
</reference>
<dbReference type="SUPFAM" id="SSF47413">
    <property type="entry name" value="lambda repressor-like DNA-binding domains"/>
    <property type="match status" value="1"/>
</dbReference>
<dbReference type="EMBL" id="BK014699">
    <property type="protein sequence ID" value="DAD68315.1"/>
    <property type="molecule type" value="Genomic_DNA"/>
</dbReference>
<dbReference type="InterPro" id="IPR010982">
    <property type="entry name" value="Lambda_DNA-bd_dom_sf"/>
</dbReference>
<evidence type="ECO:0000313" key="1">
    <source>
        <dbReference type="EMBL" id="DAD68315.1"/>
    </source>
</evidence>
<proteinExistence type="predicted"/>
<protein>
    <submittedName>
        <fullName evidence="1">Regulatory protein</fullName>
    </submittedName>
</protein>
<dbReference type="Gene3D" id="1.10.260.40">
    <property type="entry name" value="lambda repressor-like DNA-binding domains"/>
    <property type="match status" value="1"/>
</dbReference>
<dbReference type="GO" id="GO:0006355">
    <property type="term" value="P:regulation of DNA-templated transcription"/>
    <property type="evidence" value="ECO:0007669"/>
    <property type="project" value="InterPro"/>
</dbReference>
<dbReference type="Pfam" id="PF05269">
    <property type="entry name" value="Phage_CII"/>
    <property type="match status" value="1"/>
</dbReference>
<dbReference type="GO" id="GO:0003677">
    <property type="term" value="F:DNA binding"/>
    <property type="evidence" value="ECO:0007669"/>
    <property type="project" value="InterPro"/>
</dbReference>